<keyword evidence="5" id="KW-1185">Reference proteome</keyword>
<feature type="chain" id="PRO_5045756589" evidence="2">
    <location>
        <begin position="17"/>
        <end position="385"/>
    </location>
</feature>
<comment type="caution">
    <text evidence="4">The sequence shown here is derived from an EMBL/GenBank/DDBJ whole genome shotgun (WGS) entry which is preliminary data.</text>
</comment>
<dbReference type="Proteomes" id="UP000664698">
    <property type="component" value="Unassembled WGS sequence"/>
</dbReference>
<dbReference type="InterPro" id="IPR028994">
    <property type="entry name" value="Integrin_alpha_N"/>
</dbReference>
<dbReference type="InterPro" id="IPR054583">
    <property type="entry name" value="Beta-prop_AUDH"/>
</dbReference>
<evidence type="ECO:0000256" key="2">
    <source>
        <dbReference type="SAM" id="SignalP"/>
    </source>
</evidence>
<dbReference type="PANTHER" id="PTHR44103">
    <property type="entry name" value="PROPROTEIN CONVERTASE P"/>
    <property type="match status" value="1"/>
</dbReference>
<dbReference type="Pfam" id="PF22301">
    <property type="entry name" value="AUDH_beta_propeller"/>
    <property type="match status" value="1"/>
</dbReference>
<evidence type="ECO:0000313" key="4">
    <source>
        <dbReference type="EMBL" id="MBN7800357.1"/>
    </source>
</evidence>
<dbReference type="SUPFAM" id="SSF69318">
    <property type="entry name" value="Integrin alpha N-terminal domain"/>
    <property type="match status" value="1"/>
</dbReference>
<accession>A0ABS3BM69</accession>
<gene>
    <name evidence="4" type="ORF">J0A67_05760</name>
</gene>
<feature type="signal peptide" evidence="2">
    <location>
        <begin position="1"/>
        <end position="16"/>
    </location>
</feature>
<organism evidence="4 5">
    <name type="scientific">Algoriphagus aestuariicola</name>
    <dbReference type="NCBI Taxonomy" id="1852016"/>
    <lineage>
        <taxon>Bacteria</taxon>
        <taxon>Pseudomonadati</taxon>
        <taxon>Bacteroidota</taxon>
        <taxon>Cytophagia</taxon>
        <taxon>Cytophagales</taxon>
        <taxon>Cyclobacteriaceae</taxon>
        <taxon>Algoriphagus</taxon>
    </lineage>
</organism>
<protein>
    <submittedName>
        <fullName evidence="4">FG-GAP repeat protein</fullName>
    </submittedName>
</protein>
<keyword evidence="1 2" id="KW-0732">Signal</keyword>
<evidence type="ECO:0000256" key="1">
    <source>
        <dbReference type="ARBA" id="ARBA00022729"/>
    </source>
</evidence>
<dbReference type="InterPro" id="IPR013517">
    <property type="entry name" value="FG-GAP"/>
</dbReference>
<dbReference type="RefSeq" id="WP_206568307.1">
    <property type="nucleotide sequence ID" value="NZ_JAFKCW010000001.1"/>
</dbReference>
<feature type="domain" description="Aldos-2-ulose dehydratase beta-propeller" evidence="3">
    <location>
        <begin position="113"/>
        <end position="272"/>
    </location>
</feature>
<dbReference type="EMBL" id="JAFKCW010000001">
    <property type="protein sequence ID" value="MBN7800357.1"/>
    <property type="molecule type" value="Genomic_DNA"/>
</dbReference>
<name>A0ABS3BM69_9BACT</name>
<dbReference type="Gene3D" id="2.130.10.130">
    <property type="entry name" value="Integrin alpha, N-terminal"/>
    <property type="match status" value="1"/>
</dbReference>
<proteinExistence type="predicted"/>
<evidence type="ECO:0000259" key="3">
    <source>
        <dbReference type="Pfam" id="PF22301"/>
    </source>
</evidence>
<sequence>MLTFISFPFFFMWAFAANPSFEAQEIDADISIGYGLAIGDVDGDGKDDILLADKKQIVWYRNGDWKKHLIVENLTISDNVCIAARDLDGDGKVEIAVGAQWNPGETSDTSKSGAVFYLIRPVDPTQKWIPKQLHHEPTTHRMRWVKNDKSSHLIVVPLHGRGNANGAGAEVKVIAYEYPKNPAAEWTYTLIDESMHLTHNLDVVGDGKGEFILLGGKEGVRKIEYAGGIWQQEQVYLPENMGVGELRLGKSRGEMHFLATIEPMHGTTLAVYESLDQKLQSRGPKRIILHSQLKDGHSLAVADFLGLGFDQIVVGWRLPNESGELGVKLFVPKDGSFSVFEEFWIDKGGIACEDLQAADLNGDGKLELIASGRATKNIKVYWNKN</sequence>
<evidence type="ECO:0000313" key="5">
    <source>
        <dbReference type="Proteomes" id="UP000664698"/>
    </source>
</evidence>
<dbReference type="Pfam" id="PF13517">
    <property type="entry name" value="FG-GAP_3"/>
    <property type="match status" value="1"/>
</dbReference>
<dbReference type="PANTHER" id="PTHR44103:SF1">
    <property type="entry name" value="PROPROTEIN CONVERTASE P"/>
    <property type="match status" value="1"/>
</dbReference>
<reference evidence="4 5" key="1">
    <citation type="submission" date="2021-03" db="EMBL/GenBank/DDBJ databases">
        <title>novel species isolated from a fishpond in China.</title>
        <authorList>
            <person name="Lu H."/>
            <person name="Cai Z."/>
        </authorList>
    </citation>
    <scope>NUCLEOTIDE SEQUENCE [LARGE SCALE GENOMIC DNA]</scope>
    <source>
        <strain evidence="4 5">JCM 31546</strain>
    </source>
</reference>